<dbReference type="EMBL" id="JAMTCK010000014">
    <property type="protein sequence ID" value="MCP2168605.1"/>
    <property type="molecule type" value="Genomic_DNA"/>
</dbReference>
<comment type="caution">
    <text evidence="8">The sequence shown here is derived from an EMBL/GenBank/DDBJ whole genome shotgun (WGS) entry which is preliminary data.</text>
</comment>
<organism evidence="8 9">
    <name type="scientific">Goodfellowiella coeruleoviolacea</name>
    <dbReference type="NCBI Taxonomy" id="334858"/>
    <lineage>
        <taxon>Bacteria</taxon>
        <taxon>Bacillati</taxon>
        <taxon>Actinomycetota</taxon>
        <taxon>Actinomycetes</taxon>
        <taxon>Pseudonocardiales</taxon>
        <taxon>Pseudonocardiaceae</taxon>
        <taxon>Goodfellowiella</taxon>
    </lineage>
</organism>
<accession>A0AAE3KIL5</accession>
<protein>
    <submittedName>
        <fullName evidence="8">Ferredoxin</fullName>
    </submittedName>
</protein>
<dbReference type="InterPro" id="IPR051269">
    <property type="entry name" value="Fe-S_cluster_ET"/>
</dbReference>
<keyword evidence="9" id="KW-1185">Reference proteome</keyword>
<gene>
    <name evidence="8" type="ORF">LX83_005483</name>
</gene>
<sequence>MTTEVEVDRSRCVASGNRVAIAPTVFDQSEDDGTVPLLDATPPEHERERVREASLVCPAAAIVLHEHTSARRE</sequence>
<dbReference type="PANTHER" id="PTHR36923">
    <property type="entry name" value="FERREDOXIN"/>
    <property type="match status" value="1"/>
</dbReference>
<dbReference type="GO" id="GO:0051538">
    <property type="term" value="F:3 iron, 4 sulfur cluster binding"/>
    <property type="evidence" value="ECO:0007669"/>
    <property type="project" value="UniProtKB-KW"/>
</dbReference>
<keyword evidence="4" id="KW-0249">Electron transport</keyword>
<name>A0AAE3KIL5_9PSEU</name>
<dbReference type="RefSeq" id="WP_253776591.1">
    <property type="nucleotide sequence ID" value="NZ_JAMTCK010000014.1"/>
</dbReference>
<evidence type="ECO:0000256" key="2">
    <source>
        <dbReference type="ARBA" id="ARBA00022448"/>
    </source>
</evidence>
<keyword evidence="7" id="KW-0003">3Fe-4S</keyword>
<keyword evidence="6" id="KW-0411">Iron-sulfur</keyword>
<evidence type="ECO:0000313" key="9">
    <source>
        <dbReference type="Proteomes" id="UP001206128"/>
    </source>
</evidence>
<dbReference type="Proteomes" id="UP001206128">
    <property type="component" value="Unassembled WGS sequence"/>
</dbReference>
<keyword evidence="3" id="KW-0479">Metal-binding</keyword>
<evidence type="ECO:0000256" key="1">
    <source>
        <dbReference type="ARBA" id="ARBA00001927"/>
    </source>
</evidence>
<dbReference type="Pfam" id="PF13370">
    <property type="entry name" value="Fer4_13"/>
    <property type="match status" value="1"/>
</dbReference>
<reference evidence="8" key="1">
    <citation type="submission" date="2022-06" db="EMBL/GenBank/DDBJ databases">
        <title>Genomic Encyclopedia of Archaeal and Bacterial Type Strains, Phase II (KMG-II): from individual species to whole genera.</title>
        <authorList>
            <person name="Goeker M."/>
        </authorList>
    </citation>
    <scope>NUCLEOTIDE SEQUENCE</scope>
    <source>
        <strain evidence="8">DSM 43935</strain>
    </source>
</reference>
<evidence type="ECO:0000256" key="5">
    <source>
        <dbReference type="ARBA" id="ARBA00023004"/>
    </source>
</evidence>
<proteinExistence type="predicted"/>
<evidence type="ECO:0000256" key="3">
    <source>
        <dbReference type="ARBA" id="ARBA00022723"/>
    </source>
</evidence>
<evidence type="ECO:0000256" key="6">
    <source>
        <dbReference type="ARBA" id="ARBA00023014"/>
    </source>
</evidence>
<dbReference type="GO" id="GO:0046872">
    <property type="term" value="F:metal ion binding"/>
    <property type="evidence" value="ECO:0007669"/>
    <property type="project" value="UniProtKB-KW"/>
</dbReference>
<dbReference type="AlphaFoldDB" id="A0AAE3KIL5"/>
<dbReference type="Gene3D" id="3.30.70.20">
    <property type="match status" value="1"/>
</dbReference>
<evidence type="ECO:0000256" key="7">
    <source>
        <dbReference type="ARBA" id="ARBA00023291"/>
    </source>
</evidence>
<keyword evidence="2" id="KW-0813">Transport</keyword>
<dbReference type="SUPFAM" id="SSF54862">
    <property type="entry name" value="4Fe-4S ferredoxins"/>
    <property type="match status" value="1"/>
</dbReference>
<evidence type="ECO:0000313" key="8">
    <source>
        <dbReference type="EMBL" id="MCP2168605.1"/>
    </source>
</evidence>
<dbReference type="PANTHER" id="PTHR36923:SF3">
    <property type="entry name" value="FERREDOXIN"/>
    <property type="match status" value="1"/>
</dbReference>
<keyword evidence="5" id="KW-0408">Iron</keyword>
<comment type="cofactor">
    <cofactor evidence="1">
        <name>[3Fe-4S] cluster</name>
        <dbReference type="ChEBI" id="CHEBI:21137"/>
    </cofactor>
</comment>
<evidence type="ECO:0000256" key="4">
    <source>
        <dbReference type="ARBA" id="ARBA00022982"/>
    </source>
</evidence>